<dbReference type="SMART" id="SM00406">
    <property type="entry name" value="IGv"/>
    <property type="match status" value="1"/>
</dbReference>
<dbReference type="Pfam" id="PF07686">
    <property type="entry name" value="V-set"/>
    <property type="match status" value="1"/>
</dbReference>
<keyword evidence="1" id="KW-0732">Signal</keyword>
<evidence type="ECO:0000259" key="2">
    <source>
        <dbReference type="PROSITE" id="PS50835"/>
    </source>
</evidence>
<dbReference type="PANTHER" id="PTHR23267">
    <property type="entry name" value="IMMUNOGLOBULIN LIGHT CHAIN"/>
    <property type="match status" value="1"/>
</dbReference>
<dbReference type="InterPro" id="IPR036179">
    <property type="entry name" value="Ig-like_dom_sf"/>
</dbReference>
<dbReference type="InterPro" id="IPR050150">
    <property type="entry name" value="IgV_Light_Chain"/>
</dbReference>
<dbReference type="Ensembl" id="ENSPMRT00000030946.1">
    <property type="protein sequence ID" value="ENSPMRP00000029177.1"/>
    <property type="gene ID" value="ENSPMRG00000018856.1"/>
</dbReference>
<dbReference type="InterPro" id="IPR003599">
    <property type="entry name" value="Ig_sub"/>
</dbReference>
<organism evidence="3 4">
    <name type="scientific">Podarcis muralis</name>
    <name type="common">Wall lizard</name>
    <name type="synonym">Lacerta muralis</name>
    <dbReference type="NCBI Taxonomy" id="64176"/>
    <lineage>
        <taxon>Eukaryota</taxon>
        <taxon>Metazoa</taxon>
        <taxon>Chordata</taxon>
        <taxon>Craniata</taxon>
        <taxon>Vertebrata</taxon>
        <taxon>Euteleostomi</taxon>
        <taxon>Lepidosauria</taxon>
        <taxon>Squamata</taxon>
        <taxon>Bifurcata</taxon>
        <taxon>Unidentata</taxon>
        <taxon>Episquamata</taxon>
        <taxon>Laterata</taxon>
        <taxon>Lacertibaenia</taxon>
        <taxon>Lacertidae</taxon>
        <taxon>Podarcis</taxon>
    </lineage>
</organism>
<evidence type="ECO:0000256" key="1">
    <source>
        <dbReference type="SAM" id="SignalP"/>
    </source>
</evidence>
<reference evidence="3" key="2">
    <citation type="submission" date="2025-08" db="UniProtKB">
        <authorList>
            <consortium name="Ensembl"/>
        </authorList>
    </citation>
    <scope>IDENTIFICATION</scope>
</reference>
<reference evidence="3" key="3">
    <citation type="submission" date="2025-09" db="UniProtKB">
        <authorList>
            <consortium name="Ensembl"/>
        </authorList>
    </citation>
    <scope>IDENTIFICATION</scope>
</reference>
<evidence type="ECO:0000313" key="3">
    <source>
        <dbReference type="Ensembl" id="ENSPMRP00000029177.1"/>
    </source>
</evidence>
<dbReference type="SUPFAM" id="SSF48726">
    <property type="entry name" value="Immunoglobulin"/>
    <property type="match status" value="1"/>
</dbReference>
<dbReference type="InterPro" id="IPR013106">
    <property type="entry name" value="Ig_V-set"/>
</dbReference>
<accession>A0A670K2I8</accession>
<dbReference type="PROSITE" id="PS50835">
    <property type="entry name" value="IG_LIKE"/>
    <property type="match status" value="1"/>
</dbReference>
<dbReference type="Proteomes" id="UP000472272">
    <property type="component" value="Chromosome 16"/>
</dbReference>
<proteinExistence type="predicted"/>
<reference evidence="3 4" key="1">
    <citation type="journal article" date="2019" name="Proc. Natl. Acad. Sci. U.S.A.">
        <title>Regulatory changes in pterin and carotenoid genes underlie balanced color polymorphisms in the wall lizard.</title>
        <authorList>
            <person name="Andrade P."/>
            <person name="Pinho C."/>
            <person name="Perez I de Lanuza G."/>
            <person name="Afonso S."/>
            <person name="Brejcha J."/>
            <person name="Rubin C.J."/>
            <person name="Wallerman O."/>
            <person name="Pereira P."/>
            <person name="Sabatino S.J."/>
            <person name="Bellati A."/>
            <person name="Pellitteri-Rosa D."/>
            <person name="Bosakova Z."/>
            <person name="Bunikis I."/>
            <person name="Carretero M.A."/>
            <person name="Feiner N."/>
            <person name="Marsik P."/>
            <person name="Pauperio F."/>
            <person name="Salvi D."/>
            <person name="Soler L."/>
            <person name="While G.M."/>
            <person name="Uller T."/>
            <person name="Font E."/>
            <person name="Andersson L."/>
            <person name="Carneiro M."/>
        </authorList>
    </citation>
    <scope>NUCLEOTIDE SEQUENCE</scope>
</reference>
<feature type="domain" description="Ig-like" evidence="2">
    <location>
        <begin position="21"/>
        <end position="139"/>
    </location>
</feature>
<feature type="chain" id="PRO_5025564531" description="Ig-like domain-containing protein" evidence="1">
    <location>
        <begin position="27"/>
        <end position="146"/>
    </location>
</feature>
<dbReference type="OMA" id="NCTISSF"/>
<dbReference type="Gene3D" id="2.60.40.10">
    <property type="entry name" value="Immunoglobulins"/>
    <property type="match status" value="1"/>
</dbReference>
<dbReference type="GeneTree" id="ENSGT00940000161517"/>
<evidence type="ECO:0000313" key="4">
    <source>
        <dbReference type="Proteomes" id="UP000472272"/>
    </source>
</evidence>
<dbReference type="InterPro" id="IPR007110">
    <property type="entry name" value="Ig-like_dom"/>
</dbReference>
<protein>
    <recommendedName>
        <fullName evidence="2">Ig-like domain-containing protein</fullName>
    </recommendedName>
</protein>
<dbReference type="InterPro" id="IPR013783">
    <property type="entry name" value="Ig-like_fold"/>
</dbReference>
<keyword evidence="4" id="KW-1185">Reference proteome</keyword>
<dbReference type="SMART" id="SM00409">
    <property type="entry name" value="IG"/>
    <property type="match status" value="1"/>
</dbReference>
<sequence>MKLHISINFYFLFLSLAGALSQFTLTQPVSVSASLAGTVQLNCTISSFFNYFYWYQQKGGESPKFLLERNINDDKTDFGPEFSSRFSPSNDAPKKVAFVTITNVQAGDEAVYYCAAYHTPSNSFHCDTKTSDCRSKALSVQTPGLQ</sequence>
<name>A0A670K2I8_PODMU</name>
<dbReference type="AlphaFoldDB" id="A0A670K2I8"/>
<feature type="signal peptide" evidence="1">
    <location>
        <begin position="1"/>
        <end position="26"/>
    </location>
</feature>